<organism evidence="4">
    <name type="scientific">Gongylonema pulchrum</name>
    <dbReference type="NCBI Taxonomy" id="637853"/>
    <lineage>
        <taxon>Eukaryota</taxon>
        <taxon>Metazoa</taxon>
        <taxon>Ecdysozoa</taxon>
        <taxon>Nematoda</taxon>
        <taxon>Chromadorea</taxon>
        <taxon>Rhabditida</taxon>
        <taxon>Spirurina</taxon>
        <taxon>Spiruromorpha</taxon>
        <taxon>Spiruroidea</taxon>
        <taxon>Gongylonematidae</taxon>
        <taxon>Gongylonema</taxon>
    </lineage>
</organism>
<dbReference type="WBParaSite" id="GPUH_0000877501-mRNA-1">
    <property type="protein sequence ID" value="GPUH_0000877501-mRNA-1"/>
    <property type="gene ID" value="GPUH_0000877501"/>
</dbReference>
<sequence>MSLCWNKTFLKMTSSFQKLCHSRDFEESYTPVLQSASDGFFMNDCLSAALGVEIVAIHHGNLVNSGTFLSHFSRYSPTEELRERRCAALLSALSPRTTDSAMTADFEHDCNQFVVRVAVLDGGLFSVFL</sequence>
<reference evidence="4" key="1">
    <citation type="submission" date="2016-06" db="UniProtKB">
        <authorList>
            <consortium name="WormBaseParasite"/>
        </authorList>
    </citation>
    <scope>IDENTIFICATION</scope>
</reference>
<accession>A0A183DJ74</accession>
<reference evidence="2 3" key="2">
    <citation type="submission" date="2018-11" db="EMBL/GenBank/DDBJ databases">
        <authorList>
            <consortium name="Pathogen Informatics"/>
        </authorList>
    </citation>
    <scope>NUCLEOTIDE SEQUENCE [LARGE SCALE GENOMIC DNA]</scope>
</reference>
<evidence type="ECO:0000313" key="3">
    <source>
        <dbReference type="Proteomes" id="UP000271098"/>
    </source>
</evidence>
<keyword evidence="3" id="KW-1185">Reference proteome</keyword>
<feature type="domain" description="PH-like" evidence="1">
    <location>
        <begin position="45"/>
        <end position="122"/>
    </location>
</feature>
<dbReference type="EMBL" id="UYRT01026425">
    <property type="protein sequence ID" value="VDK65032.1"/>
    <property type="molecule type" value="Genomic_DNA"/>
</dbReference>
<proteinExistence type="predicted"/>
<dbReference type="InterPro" id="IPR057493">
    <property type="entry name" value="PH_RdRP-assoc"/>
</dbReference>
<dbReference type="AlphaFoldDB" id="A0A183DJ74"/>
<evidence type="ECO:0000313" key="2">
    <source>
        <dbReference type="EMBL" id="VDK65032.1"/>
    </source>
</evidence>
<gene>
    <name evidence="2" type="ORF">GPUH_LOCUS8760</name>
</gene>
<dbReference type="Pfam" id="PF25359">
    <property type="entry name" value="PH_met_RdRP"/>
    <property type="match status" value="1"/>
</dbReference>
<name>A0A183DJ74_9BILA</name>
<dbReference type="Proteomes" id="UP000271098">
    <property type="component" value="Unassembled WGS sequence"/>
</dbReference>
<protein>
    <submittedName>
        <fullName evidence="4">LRAT domain-containing protein</fullName>
    </submittedName>
</protein>
<evidence type="ECO:0000259" key="1">
    <source>
        <dbReference type="Pfam" id="PF25359"/>
    </source>
</evidence>
<evidence type="ECO:0000313" key="4">
    <source>
        <dbReference type="WBParaSite" id="GPUH_0000877501-mRNA-1"/>
    </source>
</evidence>